<dbReference type="InterPro" id="IPR041908">
    <property type="entry name" value="CtsR_C_sf"/>
</dbReference>
<protein>
    <recommendedName>
        <fullName evidence="2 8">Transcriptional regulator CtsR</fullName>
    </recommendedName>
</protein>
<evidence type="ECO:0000256" key="2">
    <source>
        <dbReference type="ARBA" id="ARBA00014129"/>
    </source>
</evidence>
<evidence type="ECO:0000313" key="11">
    <source>
        <dbReference type="EMBL" id="CAD2070661.1"/>
    </source>
</evidence>
<dbReference type="PIRSF" id="PIRSF010607">
    <property type="entry name" value="Txn_repr_CtsR"/>
    <property type="match status" value="1"/>
</dbReference>
<dbReference type="InterPro" id="IPR041473">
    <property type="entry name" value="CtsR_C"/>
</dbReference>
<dbReference type="GO" id="GO:0006355">
    <property type="term" value="P:regulation of DNA-templated transcription"/>
    <property type="evidence" value="ECO:0007669"/>
    <property type="project" value="UniProtKB-UniRule"/>
</dbReference>
<dbReference type="AlphaFoldDB" id="A0A6V7R023"/>
<dbReference type="EMBL" id="CAJEWE010000003">
    <property type="protein sequence ID" value="CAD2070661.1"/>
    <property type="molecule type" value="Genomic_DNA"/>
</dbReference>
<sequence length="154" mass="17774">MRNMSDIIEQYLKQMIAESKNEVVEIKRAQIAEKFDCVPSQLNYVIKTRFTNELGYIVESKRGGGGYIRITKIETHKKADYLEHLLNLIGDGLSQTNAMHIIQSMYDAEVISFREAKIIDTVIARETLMIGLPKRDIVRAQILRNIIEVILYEE</sequence>
<feature type="domain" description="CtsR N-terminal HTH" evidence="9">
    <location>
        <begin position="3"/>
        <end position="74"/>
    </location>
</feature>
<keyword evidence="5" id="KW-0346">Stress response</keyword>
<dbReference type="InterPro" id="IPR041902">
    <property type="entry name" value="CtsR_N_sf"/>
</dbReference>
<evidence type="ECO:0000256" key="1">
    <source>
        <dbReference type="ARBA" id="ARBA00010189"/>
    </source>
</evidence>
<dbReference type="Gene3D" id="3.30.56.130">
    <property type="entry name" value="Transcriptional regulator CtsR, winged HTH domain"/>
    <property type="match status" value="1"/>
</dbReference>
<dbReference type="RefSeq" id="WP_186084365.1">
    <property type="nucleotide sequence ID" value="NZ_BMDB01000003.1"/>
</dbReference>
<accession>A0A6V7R023</accession>
<evidence type="ECO:0000256" key="8">
    <source>
        <dbReference type="PIRNR" id="PIRNR010607"/>
    </source>
</evidence>
<evidence type="ECO:0000259" key="10">
    <source>
        <dbReference type="Pfam" id="PF17727"/>
    </source>
</evidence>
<evidence type="ECO:0000313" key="12">
    <source>
        <dbReference type="Proteomes" id="UP000521032"/>
    </source>
</evidence>
<organism evidence="11 12">
    <name type="scientific">Phocicoccus schoeneichii</name>
    <dbReference type="NCBI Taxonomy" id="1812261"/>
    <lineage>
        <taxon>Bacteria</taxon>
        <taxon>Bacillati</taxon>
        <taxon>Bacillota</taxon>
        <taxon>Bacilli</taxon>
        <taxon>Bacillales</taxon>
        <taxon>Salinicoccaceae</taxon>
        <taxon>Phocicoccus</taxon>
    </lineage>
</organism>
<evidence type="ECO:0000256" key="6">
    <source>
        <dbReference type="ARBA" id="ARBA00023125"/>
    </source>
</evidence>
<dbReference type="GO" id="GO:0003677">
    <property type="term" value="F:DNA binding"/>
    <property type="evidence" value="ECO:0007669"/>
    <property type="project" value="UniProtKB-UniRule"/>
</dbReference>
<name>A0A6V7R023_9BACL</name>
<comment type="caution">
    <text evidence="11">The sequence shown here is derived from an EMBL/GenBank/DDBJ whole genome shotgun (WGS) entry which is preliminary data.</text>
</comment>
<gene>
    <name evidence="11" type="primary">ctsR</name>
    <name evidence="11" type="ORF">JEOSCH030_00061</name>
</gene>
<evidence type="ECO:0000256" key="5">
    <source>
        <dbReference type="ARBA" id="ARBA00023016"/>
    </source>
</evidence>
<dbReference type="FunFam" id="3.30.56.130:FF:000001">
    <property type="entry name" value="Transcriptional regulator CtsR"/>
    <property type="match status" value="1"/>
</dbReference>
<dbReference type="Pfam" id="PF05848">
    <property type="entry name" value="CtsR"/>
    <property type="match status" value="1"/>
</dbReference>
<keyword evidence="3 8" id="KW-0678">Repressor</keyword>
<keyword evidence="12" id="KW-1185">Reference proteome</keyword>
<dbReference type="Pfam" id="PF17727">
    <property type="entry name" value="CtsR_C"/>
    <property type="match status" value="1"/>
</dbReference>
<dbReference type="Gene3D" id="1.10.1200.150">
    <property type="entry name" value="Transcriptional regulator CtsR, C-terminal domain"/>
    <property type="match status" value="1"/>
</dbReference>
<dbReference type="InterPro" id="IPR040465">
    <property type="entry name" value="CtsR_N"/>
</dbReference>
<evidence type="ECO:0000256" key="4">
    <source>
        <dbReference type="ARBA" id="ARBA00023015"/>
    </source>
</evidence>
<dbReference type="Proteomes" id="UP000521032">
    <property type="component" value="Unassembled WGS sequence"/>
</dbReference>
<keyword evidence="6 8" id="KW-0238">DNA-binding</keyword>
<keyword evidence="7 8" id="KW-0804">Transcription</keyword>
<evidence type="ECO:0000259" key="9">
    <source>
        <dbReference type="Pfam" id="PF05848"/>
    </source>
</evidence>
<evidence type="ECO:0000256" key="7">
    <source>
        <dbReference type="ARBA" id="ARBA00023163"/>
    </source>
</evidence>
<feature type="domain" description="CtsR C-terminal dimerization" evidence="10">
    <location>
        <begin position="78"/>
        <end position="147"/>
    </location>
</feature>
<dbReference type="InterPro" id="IPR008463">
    <property type="entry name" value="CtsR"/>
</dbReference>
<proteinExistence type="inferred from homology"/>
<reference evidence="11 12" key="1">
    <citation type="submission" date="2020-07" db="EMBL/GenBank/DDBJ databases">
        <authorList>
            <person name="Criscuolo A."/>
        </authorList>
    </citation>
    <scope>NUCLEOTIDE SEQUENCE [LARGE SCALE GENOMIC DNA]</scope>
    <source>
        <strain evidence="12">CIP 111030</strain>
    </source>
</reference>
<evidence type="ECO:0000256" key="3">
    <source>
        <dbReference type="ARBA" id="ARBA00022491"/>
    </source>
</evidence>
<comment type="similarity">
    <text evidence="1 8">Belongs to the CtsR family.</text>
</comment>
<keyword evidence="4 8" id="KW-0805">Transcription regulation</keyword>